<evidence type="ECO:0000256" key="1">
    <source>
        <dbReference type="SAM" id="SignalP"/>
    </source>
</evidence>
<dbReference type="PANTHER" id="PTHR46254">
    <property type="entry name" value="PROTEIN GVQW1-RELATED"/>
    <property type="match status" value="1"/>
</dbReference>
<feature type="non-terminal residue" evidence="2">
    <location>
        <position position="1"/>
    </location>
</feature>
<proteinExistence type="predicted"/>
<evidence type="ECO:0000313" key="3">
    <source>
        <dbReference type="Proteomes" id="UP000009130"/>
    </source>
</evidence>
<evidence type="ECO:0000313" key="2">
    <source>
        <dbReference type="EMBL" id="EHH62640.1"/>
    </source>
</evidence>
<feature type="signal peptide" evidence="1">
    <location>
        <begin position="1"/>
        <end position="18"/>
    </location>
</feature>
<feature type="chain" id="PRO_5003509349" evidence="1">
    <location>
        <begin position="19"/>
        <end position="44"/>
    </location>
</feature>
<gene>
    <name evidence="2" type="ORF">EGM_21047</name>
</gene>
<accession>G8F5S6</accession>
<dbReference type="AlphaFoldDB" id="G8F5S6"/>
<dbReference type="Proteomes" id="UP000009130">
    <property type="component" value="Unassembled WGS sequence"/>
</dbReference>
<dbReference type="PANTHER" id="PTHR46254:SF3">
    <property type="entry name" value="SECRETED PROTEIN"/>
    <property type="match status" value="1"/>
</dbReference>
<dbReference type="EMBL" id="JH332117">
    <property type="protein sequence ID" value="EHH62640.1"/>
    <property type="molecule type" value="Genomic_DNA"/>
</dbReference>
<keyword evidence="1" id="KW-0732">Signal</keyword>
<reference evidence="2 3" key="1">
    <citation type="journal article" date="2011" name="Nat. Biotechnol.">
        <title>Genome sequencing and comparison of two nonhuman primate animal models, the cynomolgus and Chinese rhesus macaques.</title>
        <authorList>
            <person name="Yan G."/>
            <person name="Zhang G."/>
            <person name="Fang X."/>
            <person name="Zhang Y."/>
            <person name="Li C."/>
            <person name="Ling F."/>
            <person name="Cooper D.N."/>
            <person name="Li Q."/>
            <person name="Li Y."/>
            <person name="van Gool A.J."/>
            <person name="Du H."/>
            <person name="Chen J."/>
            <person name="Chen R."/>
            <person name="Zhang P."/>
            <person name="Huang Z."/>
            <person name="Thompson J.R."/>
            <person name="Meng Y."/>
            <person name="Bai Y."/>
            <person name="Wang J."/>
            <person name="Zhuo M."/>
            <person name="Wang T."/>
            <person name="Huang Y."/>
            <person name="Wei L."/>
            <person name="Li J."/>
            <person name="Wang Z."/>
            <person name="Hu H."/>
            <person name="Yang P."/>
            <person name="Le L."/>
            <person name="Stenson P.D."/>
            <person name="Li B."/>
            <person name="Liu X."/>
            <person name="Ball E.V."/>
            <person name="An N."/>
            <person name="Huang Q."/>
            <person name="Zhang Y."/>
            <person name="Fan W."/>
            <person name="Zhang X."/>
            <person name="Li Y."/>
            <person name="Wang W."/>
            <person name="Katze M.G."/>
            <person name="Su B."/>
            <person name="Nielsen R."/>
            <person name="Yang H."/>
            <person name="Wang J."/>
            <person name="Wang X."/>
            <person name="Wang J."/>
        </authorList>
    </citation>
    <scope>NUCLEOTIDE SEQUENCE [LARGE SCALE GENOMIC DNA]</scope>
    <source>
        <strain evidence="2 3">CE-4</strain>
    </source>
</reference>
<name>G8F5S6_MACFA</name>
<sequence length="44" mass="5192">LFFFFFFFFEMESRPVTQAGVQWCDLSSLQPRPVQAILLPQPPE</sequence>
<protein>
    <submittedName>
        <fullName evidence="2">Uncharacterized protein</fullName>
    </submittedName>
</protein>
<organism evidence="3">
    <name type="scientific">Macaca fascicularis</name>
    <name type="common">Crab-eating macaque</name>
    <name type="synonym">Cynomolgus monkey</name>
    <dbReference type="NCBI Taxonomy" id="9541"/>
    <lineage>
        <taxon>Eukaryota</taxon>
        <taxon>Metazoa</taxon>
        <taxon>Chordata</taxon>
        <taxon>Craniata</taxon>
        <taxon>Vertebrata</taxon>
        <taxon>Euteleostomi</taxon>
        <taxon>Mammalia</taxon>
        <taxon>Eutheria</taxon>
        <taxon>Euarchontoglires</taxon>
        <taxon>Primates</taxon>
        <taxon>Haplorrhini</taxon>
        <taxon>Catarrhini</taxon>
        <taxon>Cercopithecidae</taxon>
        <taxon>Cercopithecinae</taxon>
        <taxon>Macaca</taxon>
    </lineage>
</organism>
<feature type="non-terminal residue" evidence="2">
    <location>
        <position position="44"/>
    </location>
</feature>